<name>A0AC61ZSP7_9CAUD</name>
<accession>A0AC61ZSP7</accession>
<organism evidence="1">
    <name type="scientific">Klebsiella phage phi1_175008</name>
    <dbReference type="NCBI Taxonomy" id="3127744"/>
    <lineage>
        <taxon>Viruses</taxon>
        <taxon>Duplodnaviria</taxon>
        <taxon>Heunggongvirae</taxon>
        <taxon>Uroviricota</taxon>
        <taxon>Caudoviricetes</taxon>
        <taxon>Stephanstirmvirinae</taxon>
    </lineage>
</organism>
<dbReference type="EMBL" id="PP357458">
    <property type="protein sequence ID" value="WWT40954.1"/>
    <property type="molecule type" value="Genomic_DNA"/>
</dbReference>
<evidence type="ECO:0000313" key="1">
    <source>
        <dbReference type="EMBL" id="WWT40954.1"/>
    </source>
</evidence>
<proteinExistence type="predicted"/>
<sequence>MKTKSILISKKFPNRVWEICEVIHAGTIEQYNRLIGRIDETKWGYCWSLANCESASYFPTKAQALRALKIVHQKHKNGQTGYI</sequence>
<reference evidence="1" key="1">
    <citation type="submission" date="2024-02" db="EMBL/GenBank/DDBJ databases">
        <title>Klebsiella phages.</title>
        <authorList>
            <person name="Li J."/>
            <person name="Feng Y."/>
            <person name="Zong Z."/>
        </authorList>
    </citation>
    <scope>NUCLEOTIDE SEQUENCE</scope>
</reference>
<protein>
    <submittedName>
        <fullName evidence="1">Uncharacterized protein</fullName>
    </submittedName>
</protein>